<comment type="caution">
    <text evidence="1">The sequence shown here is derived from an EMBL/GenBank/DDBJ whole genome shotgun (WGS) entry which is preliminary data.</text>
</comment>
<keyword evidence="2" id="KW-1185">Reference proteome</keyword>
<dbReference type="InterPro" id="IPR036412">
    <property type="entry name" value="HAD-like_sf"/>
</dbReference>
<evidence type="ECO:0000313" key="1">
    <source>
        <dbReference type="EMBL" id="MDG5754410.1"/>
    </source>
</evidence>
<evidence type="ECO:0000313" key="2">
    <source>
        <dbReference type="Proteomes" id="UP001218246"/>
    </source>
</evidence>
<dbReference type="Pfam" id="PF08282">
    <property type="entry name" value="Hydrolase_3"/>
    <property type="match status" value="1"/>
</dbReference>
<dbReference type="GO" id="GO:0016787">
    <property type="term" value="F:hydrolase activity"/>
    <property type="evidence" value="ECO:0007669"/>
    <property type="project" value="UniProtKB-KW"/>
</dbReference>
<name>A0ABT6H4W7_9BACI</name>
<dbReference type="InterPro" id="IPR023214">
    <property type="entry name" value="HAD_sf"/>
</dbReference>
<dbReference type="PANTHER" id="PTHR10000:SF25">
    <property type="entry name" value="PHOSPHATASE YKRA-RELATED"/>
    <property type="match status" value="1"/>
</dbReference>
<dbReference type="NCBIfam" id="TIGR01484">
    <property type="entry name" value="HAD-SF-IIB"/>
    <property type="match status" value="1"/>
</dbReference>
<dbReference type="SFLD" id="SFLDG01144">
    <property type="entry name" value="C2.B.4:_PGP_Like"/>
    <property type="match status" value="1"/>
</dbReference>
<dbReference type="SFLD" id="SFLDS00003">
    <property type="entry name" value="Haloacid_Dehalogenase"/>
    <property type="match status" value="1"/>
</dbReference>
<dbReference type="RefSeq" id="WP_278018231.1">
    <property type="nucleotide sequence ID" value="NZ_JARRRY010000007.1"/>
</dbReference>
<dbReference type="EMBL" id="JARULN010000008">
    <property type="protein sequence ID" value="MDG5754410.1"/>
    <property type="molecule type" value="Genomic_DNA"/>
</dbReference>
<dbReference type="SFLD" id="SFLDG01140">
    <property type="entry name" value="C2.B:_Phosphomannomutase_and_P"/>
    <property type="match status" value="1"/>
</dbReference>
<protein>
    <submittedName>
        <fullName evidence="1">Cof-type HAD-IIB family hydrolase</fullName>
    </submittedName>
</protein>
<proteinExistence type="predicted"/>
<sequence>MSYKAVFLDIDGTILPHGKQIARETKEAIARLKEKGMHVVIATGRAPYFAQPVIADLGIDSMIFFNGSYALHEKKVIHETPIDKKVLEKLHTKTKEHQHPLTYLAGTEFRATALEHPYVIEAFSQDPWKPELASHTFWQEQHIYQLFLHCEAEEERLYQKHIPELDFRRWSQSTMRTCDVNLSTGTKATGIEKILERIGIAPDEAVAFGDGLNDIEMLTMVGMGVAMGNAAPEVQAYANMVTKTAEEHGVKYGLEKLGLL</sequence>
<gene>
    <name evidence="1" type="ORF">P6P90_10550</name>
</gene>
<dbReference type="NCBIfam" id="TIGR00099">
    <property type="entry name" value="Cof-subfamily"/>
    <property type="match status" value="1"/>
</dbReference>
<dbReference type="PROSITE" id="PS01229">
    <property type="entry name" value="COF_2"/>
    <property type="match status" value="1"/>
</dbReference>
<dbReference type="Gene3D" id="3.40.50.1000">
    <property type="entry name" value="HAD superfamily/HAD-like"/>
    <property type="match status" value="1"/>
</dbReference>
<reference evidence="1 2" key="1">
    <citation type="submission" date="2023-04" db="EMBL/GenBank/DDBJ databases">
        <title>Ectobacillus antri isolated from activated sludge.</title>
        <authorList>
            <person name="Yan P."/>
            <person name="Liu X."/>
        </authorList>
    </citation>
    <scope>NUCLEOTIDE SEQUENCE [LARGE SCALE GENOMIC DNA]</scope>
    <source>
        <strain evidence="1 2">C18H</strain>
    </source>
</reference>
<dbReference type="InterPro" id="IPR000150">
    <property type="entry name" value="Cof"/>
</dbReference>
<dbReference type="Proteomes" id="UP001218246">
    <property type="component" value="Unassembled WGS sequence"/>
</dbReference>
<keyword evidence="1" id="KW-0378">Hydrolase</keyword>
<dbReference type="InterPro" id="IPR006379">
    <property type="entry name" value="HAD-SF_hydro_IIB"/>
</dbReference>
<dbReference type="SUPFAM" id="SSF56784">
    <property type="entry name" value="HAD-like"/>
    <property type="match status" value="1"/>
</dbReference>
<organism evidence="1 2">
    <name type="scientific">Ectobacillus antri</name>
    <dbReference type="NCBI Taxonomy" id="2486280"/>
    <lineage>
        <taxon>Bacteria</taxon>
        <taxon>Bacillati</taxon>
        <taxon>Bacillota</taxon>
        <taxon>Bacilli</taxon>
        <taxon>Bacillales</taxon>
        <taxon>Bacillaceae</taxon>
        <taxon>Ectobacillus</taxon>
    </lineage>
</organism>
<accession>A0ABT6H4W7</accession>
<dbReference type="Gene3D" id="3.30.1240.10">
    <property type="match status" value="1"/>
</dbReference>
<dbReference type="PANTHER" id="PTHR10000">
    <property type="entry name" value="PHOSPHOSERINE PHOSPHATASE"/>
    <property type="match status" value="1"/>
</dbReference>